<dbReference type="InParanoid" id="I7MLW7"/>
<dbReference type="AlphaFoldDB" id="I7MLW7"/>
<name>I7MLW7_TETTS</name>
<feature type="region of interest" description="Disordered" evidence="2">
    <location>
        <begin position="102"/>
        <end position="130"/>
    </location>
</feature>
<organism evidence="3 4">
    <name type="scientific">Tetrahymena thermophila (strain SB210)</name>
    <dbReference type="NCBI Taxonomy" id="312017"/>
    <lineage>
        <taxon>Eukaryota</taxon>
        <taxon>Sar</taxon>
        <taxon>Alveolata</taxon>
        <taxon>Ciliophora</taxon>
        <taxon>Intramacronucleata</taxon>
        <taxon>Oligohymenophorea</taxon>
        <taxon>Hymenostomatida</taxon>
        <taxon>Tetrahymenina</taxon>
        <taxon>Tetrahymenidae</taxon>
        <taxon>Tetrahymena</taxon>
    </lineage>
</organism>
<sequence length="924" mass="108095">MRQQYDQINQIGNENISSDTLYLKERFKNNVEDFNNTLQGLKQCMEQIKKNERDGSTNQKIDKFQRVEQMLNERKNKQNLTNKSIISQNTERFYNSLQSQNYQSQPQQVSTINTTATPNSNNMSESQKSDLNQKLQQQEDFKISFTKNNPQLQKFQQKFLNVLEPEENLCESDGSSFLRGGGEAGVEDLIKKQTKSQYDNQYKDSQDNFKIDRQSIGSGLSCSGNEILQGIQRFSDINEKKAEQFLQEFEDEDSIALPENICKLFPDAQYRGNRLSEIERDFSRKSYGSSQNDQNSCILASQRQETNQKSLLSCQDKVNQTQQDLNSEQSSCILQDLNIYQFYSNQQHALPIEDRLYVKDLSREIKIKNLQNSQQKRLEAELQKVPKISKQSDQIARNSARFQQNPDLVSRLMNDKLKQDMLIKQKQVQQQMEDEHRFTFAPQINQTSLNMNRKIENLYQWDQKRKIKQSQVQKQLEREEVENIQKMKQSTFICEGSKKIVEQQVRGQQKIEDRLIREGQSIQARKKLQQEKENMMIKELSNQKSIKRSQSHSGGLNSFSRQDETIQLNTTNQTAKKQQFSQSKQNSYVQENIAATPSSYIYYCPKQQYQEQNNQNIIQDQLQDCQITPIHQDNQQNVLNQNYLTQNAKLQKSQSTQNFTKNFQQNSLTNQQVNAIQSNQNQYQNSDVSDQNIQIPFPYVLSQQKSIHQKALSLHMDSKPITEIQQNQLPLPLHAYKKSEQIILPKNTSGKISVESLIQSAQFRKTKIFACDNQNVFILDKCDTIPLSSKNLSKYFFIQIYNKKYQFLLAVKDVNQLICQKQKYETNIPNNSKQIKQSQNSYNLRQGLQPNNSQKENIVQQVFQQKPFSKQASQNNLLQNQNTNNQFFKQIKNEKNGQSYHSQFQKRKQQRTNSCLSNQYFSQN</sequence>
<gene>
    <name evidence="3" type="ORF">TTHERM_00535420</name>
</gene>
<feature type="coiled-coil region" evidence="1">
    <location>
        <begin position="24"/>
        <end position="51"/>
    </location>
</feature>
<evidence type="ECO:0000313" key="4">
    <source>
        <dbReference type="Proteomes" id="UP000009168"/>
    </source>
</evidence>
<dbReference type="EMBL" id="GG662495">
    <property type="protein sequence ID" value="EAS03206.2"/>
    <property type="molecule type" value="Genomic_DNA"/>
</dbReference>
<feature type="compositionally biased region" description="Polar residues" evidence="2">
    <location>
        <begin position="551"/>
        <end position="561"/>
    </location>
</feature>
<evidence type="ECO:0000256" key="1">
    <source>
        <dbReference type="SAM" id="Coils"/>
    </source>
</evidence>
<reference evidence="4" key="1">
    <citation type="journal article" date="2006" name="PLoS Biol.">
        <title>Macronuclear genome sequence of the ciliate Tetrahymena thermophila, a model eukaryote.</title>
        <authorList>
            <person name="Eisen J.A."/>
            <person name="Coyne R.S."/>
            <person name="Wu M."/>
            <person name="Wu D."/>
            <person name="Thiagarajan M."/>
            <person name="Wortman J.R."/>
            <person name="Badger J.H."/>
            <person name="Ren Q."/>
            <person name="Amedeo P."/>
            <person name="Jones K.M."/>
            <person name="Tallon L.J."/>
            <person name="Delcher A.L."/>
            <person name="Salzberg S.L."/>
            <person name="Silva J.C."/>
            <person name="Haas B.J."/>
            <person name="Majoros W.H."/>
            <person name="Farzad M."/>
            <person name="Carlton J.M."/>
            <person name="Smith R.K. Jr."/>
            <person name="Garg J."/>
            <person name="Pearlman R.E."/>
            <person name="Karrer K.M."/>
            <person name="Sun L."/>
            <person name="Manning G."/>
            <person name="Elde N.C."/>
            <person name="Turkewitz A.P."/>
            <person name="Asai D.J."/>
            <person name="Wilkes D.E."/>
            <person name="Wang Y."/>
            <person name="Cai H."/>
            <person name="Collins K."/>
            <person name="Stewart B.A."/>
            <person name="Lee S.R."/>
            <person name="Wilamowska K."/>
            <person name="Weinberg Z."/>
            <person name="Ruzzo W.L."/>
            <person name="Wloga D."/>
            <person name="Gaertig J."/>
            <person name="Frankel J."/>
            <person name="Tsao C.-C."/>
            <person name="Gorovsky M.A."/>
            <person name="Keeling P.J."/>
            <person name="Waller R.F."/>
            <person name="Patron N.J."/>
            <person name="Cherry J.M."/>
            <person name="Stover N.A."/>
            <person name="Krieger C.J."/>
            <person name="del Toro C."/>
            <person name="Ryder H.F."/>
            <person name="Williamson S.C."/>
            <person name="Barbeau R.A."/>
            <person name="Hamilton E.P."/>
            <person name="Orias E."/>
        </authorList>
    </citation>
    <scope>NUCLEOTIDE SEQUENCE [LARGE SCALE GENOMIC DNA]</scope>
    <source>
        <strain evidence="4">SB210</strain>
    </source>
</reference>
<keyword evidence="4" id="KW-1185">Reference proteome</keyword>
<accession>I7MLW7</accession>
<feature type="region of interest" description="Disordered" evidence="2">
    <location>
        <begin position="541"/>
        <end position="561"/>
    </location>
</feature>
<dbReference type="RefSeq" id="XP_001023451.2">
    <property type="nucleotide sequence ID" value="XM_001023451.2"/>
</dbReference>
<dbReference type="STRING" id="312017.I7MLW7"/>
<dbReference type="KEGG" id="tet:TTHERM_00535420"/>
<protein>
    <submittedName>
        <fullName evidence="3">Uncharacterized protein</fullName>
    </submittedName>
</protein>
<feature type="compositionally biased region" description="Polar residues" evidence="2">
    <location>
        <begin position="111"/>
        <end position="130"/>
    </location>
</feature>
<evidence type="ECO:0000313" key="3">
    <source>
        <dbReference type="EMBL" id="EAS03206.2"/>
    </source>
</evidence>
<keyword evidence="1" id="KW-0175">Coiled coil</keyword>
<evidence type="ECO:0000256" key="2">
    <source>
        <dbReference type="SAM" id="MobiDB-lite"/>
    </source>
</evidence>
<dbReference type="Proteomes" id="UP000009168">
    <property type="component" value="Unassembled WGS sequence"/>
</dbReference>
<proteinExistence type="predicted"/>
<dbReference type="GeneID" id="7826546"/>